<protein>
    <recommendedName>
        <fullName evidence="4">Cyanovirin-N domain-containing protein</fullName>
    </recommendedName>
</protein>
<dbReference type="EMBL" id="CH408032">
    <property type="protein sequence ID" value="EAQ88504.1"/>
    <property type="molecule type" value="Genomic_DNA"/>
</dbReference>
<evidence type="ECO:0000313" key="3">
    <source>
        <dbReference type="Proteomes" id="UP000001056"/>
    </source>
</evidence>
<dbReference type="Proteomes" id="UP000001056">
    <property type="component" value="Unassembled WGS sequence"/>
</dbReference>
<reference evidence="3" key="1">
    <citation type="journal article" date="2015" name="Genome Announc.">
        <title>Draft genome sequence of the cellulolytic fungus Chaetomium globosum.</title>
        <authorList>
            <person name="Cuomo C.A."/>
            <person name="Untereiner W.A."/>
            <person name="Ma L.-J."/>
            <person name="Grabherr M."/>
            <person name="Birren B.W."/>
        </authorList>
    </citation>
    <scope>NUCLEOTIDE SEQUENCE [LARGE SCALE GENOMIC DNA]</scope>
    <source>
        <strain evidence="3">ATCC 6205 / CBS 148.51 / DSM 1962 / NBRC 6347 / NRRL 1970</strain>
    </source>
</reference>
<accession>Q2GZC3</accession>
<dbReference type="GeneID" id="4392367"/>
<gene>
    <name evidence="2" type="ORF">CHGG_05123</name>
</gene>
<name>Q2GZC3_CHAGB</name>
<feature type="chain" id="PRO_5004209142" description="Cyanovirin-N domain-containing protein" evidence="1">
    <location>
        <begin position="22"/>
        <end position="119"/>
    </location>
</feature>
<dbReference type="VEuPathDB" id="FungiDB:CHGG_05123"/>
<evidence type="ECO:0000313" key="2">
    <source>
        <dbReference type="EMBL" id="EAQ88504.1"/>
    </source>
</evidence>
<dbReference type="InParanoid" id="Q2GZC3"/>
<keyword evidence="3" id="KW-1185">Reference proteome</keyword>
<dbReference type="AlphaFoldDB" id="Q2GZC3"/>
<feature type="signal peptide" evidence="1">
    <location>
        <begin position="1"/>
        <end position="21"/>
    </location>
</feature>
<dbReference type="RefSeq" id="XP_001224337.1">
    <property type="nucleotide sequence ID" value="XM_001224336.1"/>
</dbReference>
<evidence type="ECO:0000256" key="1">
    <source>
        <dbReference type="SAM" id="SignalP"/>
    </source>
</evidence>
<proteinExistence type="predicted"/>
<organism evidence="2 3">
    <name type="scientific">Chaetomium globosum (strain ATCC 6205 / CBS 148.51 / DSM 1962 / NBRC 6347 / NRRL 1970)</name>
    <name type="common">Soil fungus</name>
    <dbReference type="NCBI Taxonomy" id="306901"/>
    <lineage>
        <taxon>Eukaryota</taxon>
        <taxon>Fungi</taxon>
        <taxon>Dikarya</taxon>
        <taxon>Ascomycota</taxon>
        <taxon>Pezizomycotina</taxon>
        <taxon>Sordariomycetes</taxon>
        <taxon>Sordariomycetidae</taxon>
        <taxon>Sordariales</taxon>
        <taxon>Chaetomiaceae</taxon>
        <taxon>Chaetomium</taxon>
    </lineage>
</organism>
<dbReference type="HOGENOM" id="CLU_2061227_0_0_1"/>
<sequence>MHLAVPIQLFIVALAATQSSASPPAAPISNGVETRTAHGAVEKRSFWNVHRMLYRWCHRQPFVDVGNYGYSCQNTQVRECDGVWYISAVCTRVDGENVVTATTLTNIHNRDDLLVCDGF</sequence>
<evidence type="ECO:0008006" key="4">
    <source>
        <dbReference type="Google" id="ProtNLM"/>
    </source>
</evidence>
<keyword evidence="1" id="KW-0732">Signal</keyword>